<keyword evidence="6" id="KW-1185">Reference proteome</keyword>
<organism evidence="5">
    <name type="scientific">Tolypothrix bouteillei VB521301</name>
    <dbReference type="NCBI Taxonomy" id="1479485"/>
    <lineage>
        <taxon>Bacteria</taxon>
        <taxon>Bacillati</taxon>
        <taxon>Cyanobacteriota</taxon>
        <taxon>Cyanophyceae</taxon>
        <taxon>Nostocales</taxon>
        <taxon>Tolypothrichaceae</taxon>
        <taxon>Tolypothrix</taxon>
    </lineage>
</organism>
<evidence type="ECO:0000313" key="5">
    <source>
        <dbReference type="EMBL" id="KIE09099.1"/>
    </source>
</evidence>
<dbReference type="NCBIfam" id="NF002959">
    <property type="entry name" value="PRK03624.1"/>
    <property type="match status" value="1"/>
</dbReference>
<protein>
    <submittedName>
        <fullName evidence="4">GNAT family acetyltransferase</fullName>
        <ecNumber evidence="4">2.3.1.-</ecNumber>
    </submittedName>
</protein>
<dbReference type="EMBL" id="JHEG04000001">
    <property type="protein sequence ID" value="KAF3885198.1"/>
    <property type="molecule type" value="Genomic_DNA"/>
</dbReference>
<dbReference type="EC" id="2.3.1.-" evidence="4"/>
<dbReference type="AlphaFoldDB" id="A0A0C1QUE9"/>
<evidence type="ECO:0000256" key="1">
    <source>
        <dbReference type="ARBA" id="ARBA00022679"/>
    </source>
</evidence>
<dbReference type="STRING" id="1479485.DA73_0232175"/>
<feature type="domain" description="N-acetyltransferase" evidence="3">
    <location>
        <begin position="6"/>
        <end position="140"/>
    </location>
</feature>
<dbReference type="OrthoDB" id="9796381at2"/>
<evidence type="ECO:0000256" key="2">
    <source>
        <dbReference type="ARBA" id="ARBA00023315"/>
    </source>
</evidence>
<dbReference type="Pfam" id="PF00583">
    <property type="entry name" value="Acetyltransf_1"/>
    <property type="match status" value="1"/>
</dbReference>
<dbReference type="RefSeq" id="WP_038088313.1">
    <property type="nucleotide sequence ID" value="NZ_JHEG04000001.1"/>
</dbReference>
<name>A0A0C1QUE9_9CYAN</name>
<sequence>MKNSEFIVRPYQEQDEEQVIELWHECCLVVPWNDPKRDIWLKLQVQPELFLVGLIGSQIVATVMAGYEGHRGWLNYLAVAPKYQRQGIGRYMVEQATSKLLELNCPKINLSIRTSNTGVIEFYKRLGFKIDDVVSMGKRL</sequence>
<dbReference type="CDD" id="cd04301">
    <property type="entry name" value="NAT_SF"/>
    <property type="match status" value="1"/>
</dbReference>
<gene>
    <name evidence="5" type="ORF">DA73_0232175</name>
    <name evidence="4" type="ORF">DA73_0400006785</name>
</gene>
<keyword evidence="2 4" id="KW-0012">Acyltransferase</keyword>
<accession>A0A0C1QUE9</accession>
<evidence type="ECO:0000259" key="3">
    <source>
        <dbReference type="PROSITE" id="PS51186"/>
    </source>
</evidence>
<proteinExistence type="predicted"/>
<reference evidence="5" key="1">
    <citation type="journal article" date="2015" name="Genome Announc.">
        <title>Draft Genome Sequence of Tolypothrix boutellei Strain VB521301.</title>
        <authorList>
            <person name="Chandrababunaidu M.M."/>
            <person name="Singh D."/>
            <person name="Sen D."/>
            <person name="Bhan S."/>
            <person name="Das S."/>
            <person name="Gupta A."/>
            <person name="Adhikary S.P."/>
            <person name="Tripathy S."/>
        </authorList>
    </citation>
    <scope>NUCLEOTIDE SEQUENCE</scope>
    <source>
        <strain evidence="5">VB521301</strain>
    </source>
</reference>
<evidence type="ECO:0000313" key="4">
    <source>
        <dbReference type="EMBL" id="KAF3885198.1"/>
    </source>
</evidence>
<dbReference type="PROSITE" id="PS51186">
    <property type="entry name" value="GNAT"/>
    <property type="match status" value="1"/>
</dbReference>
<dbReference type="InterPro" id="IPR000182">
    <property type="entry name" value="GNAT_dom"/>
</dbReference>
<keyword evidence="1 4" id="KW-0808">Transferase</keyword>
<dbReference type="Gene3D" id="3.40.630.30">
    <property type="match status" value="1"/>
</dbReference>
<dbReference type="InterPro" id="IPR016181">
    <property type="entry name" value="Acyl_CoA_acyltransferase"/>
</dbReference>
<comment type="caution">
    <text evidence="5">The sequence shown here is derived from an EMBL/GenBank/DDBJ whole genome shotgun (WGS) entry which is preliminary data.</text>
</comment>
<dbReference type="PANTHER" id="PTHR43877">
    <property type="entry name" value="AMINOALKYLPHOSPHONATE N-ACETYLTRANSFERASE-RELATED-RELATED"/>
    <property type="match status" value="1"/>
</dbReference>
<reference evidence="4" key="2">
    <citation type="submission" date="2019-11" db="EMBL/GenBank/DDBJ databases">
        <title>Improved Assembly of Tolypothrix boutellei genome.</title>
        <authorList>
            <person name="Sarangi A.N."/>
            <person name="Mukherjee M."/>
            <person name="Ghosh S."/>
            <person name="Singh D."/>
            <person name="Das A."/>
            <person name="Kant S."/>
            <person name="Prusty A."/>
            <person name="Tripathy S."/>
        </authorList>
    </citation>
    <scope>NUCLEOTIDE SEQUENCE</scope>
    <source>
        <strain evidence="4">VB521301</strain>
    </source>
</reference>
<dbReference type="InterPro" id="IPR050832">
    <property type="entry name" value="Bact_Acetyltransf"/>
</dbReference>
<dbReference type="SUPFAM" id="SSF55729">
    <property type="entry name" value="Acyl-CoA N-acyltransferases (Nat)"/>
    <property type="match status" value="1"/>
</dbReference>
<dbReference type="GO" id="GO:0016747">
    <property type="term" value="F:acyltransferase activity, transferring groups other than amino-acyl groups"/>
    <property type="evidence" value="ECO:0007669"/>
    <property type="project" value="InterPro"/>
</dbReference>
<dbReference type="EMBL" id="JHEG02000058">
    <property type="protein sequence ID" value="KIE09099.1"/>
    <property type="molecule type" value="Genomic_DNA"/>
</dbReference>
<evidence type="ECO:0000313" key="6">
    <source>
        <dbReference type="Proteomes" id="UP000029738"/>
    </source>
</evidence>
<dbReference type="Proteomes" id="UP000029738">
    <property type="component" value="Unassembled WGS sequence"/>
</dbReference>